<dbReference type="STRING" id="1527607.SAMN05428957_102418"/>
<dbReference type="RefSeq" id="WP_139182713.1">
    <property type="nucleotide sequence ID" value="NZ_FNHP01000002.1"/>
</dbReference>
<accession>A0A1G9QLS1</accession>
<sequence>MSALTVHRPVLRSFRVLACQGDNRGEAAGVAMRLDFQQEIEFGLAVPEVAGAPLMVGVKIKLETVATNHNDASDVARYSSEYEARFYYPAGVTEDAVAPLLDDHDYQYALIAQAYPLAMTHLRRELQAMGLDARELPLGLP</sequence>
<proteinExistence type="predicted"/>
<evidence type="ECO:0000313" key="1">
    <source>
        <dbReference type="EMBL" id="SDM11962.1"/>
    </source>
</evidence>
<organism evidence="1 2">
    <name type="scientific">Oryzisolibacter propanilivorax</name>
    <dbReference type="NCBI Taxonomy" id="1527607"/>
    <lineage>
        <taxon>Bacteria</taxon>
        <taxon>Pseudomonadati</taxon>
        <taxon>Pseudomonadota</taxon>
        <taxon>Betaproteobacteria</taxon>
        <taxon>Burkholderiales</taxon>
        <taxon>Comamonadaceae</taxon>
        <taxon>Oryzisolibacter</taxon>
    </lineage>
</organism>
<reference evidence="2" key="1">
    <citation type="submission" date="2016-10" db="EMBL/GenBank/DDBJ databases">
        <authorList>
            <person name="Varghese N."/>
            <person name="Submissions S."/>
        </authorList>
    </citation>
    <scope>NUCLEOTIDE SEQUENCE [LARGE SCALE GENOMIC DNA]</scope>
    <source>
        <strain evidence="2">EPL6</strain>
    </source>
</reference>
<dbReference type="EMBL" id="FNHP01000002">
    <property type="protein sequence ID" value="SDM11962.1"/>
    <property type="molecule type" value="Genomic_DNA"/>
</dbReference>
<evidence type="ECO:0000313" key="2">
    <source>
        <dbReference type="Proteomes" id="UP000198552"/>
    </source>
</evidence>
<evidence type="ECO:0008006" key="3">
    <source>
        <dbReference type="Google" id="ProtNLM"/>
    </source>
</evidence>
<dbReference type="AlphaFoldDB" id="A0A1G9QLS1"/>
<dbReference type="OrthoDB" id="8908398at2"/>
<name>A0A1G9QLS1_9BURK</name>
<gene>
    <name evidence="1" type="ORF">SAMN05428957_102418</name>
</gene>
<keyword evidence="2" id="KW-1185">Reference proteome</keyword>
<protein>
    <recommendedName>
        <fullName evidence="3">Preprotein translocase subunit SecB</fullName>
    </recommendedName>
</protein>
<dbReference type="Proteomes" id="UP000198552">
    <property type="component" value="Unassembled WGS sequence"/>
</dbReference>